<comment type="caution">
    <text evidence="2">The sequence shown here is derived from an EMBL/GenBank/DDBJ whole genome shotgun (WGS) entry which is preliminary data.</text>
</comment>
<keyword evidence="1" id="KW-0472">Membrane</keyword>
<evidence type="ECO:0000256" key="1">
    <source>
        <dbReference type="SAM" id="Phobius"/>
    </source>
</evidence>
<evidence type="ECO:0008006" key="4">
    <source>
        <dbReference type="Google" id="ProtNLM"/>
    </source>
</evidence>
<evidence type="ECO:0000313" key="2">
    <source>
        <dbReference type="EMBL" id="TWT62621.1"/>
    </source>
</evidence>
<protein>
    <recommendedName>
        <fullName evidence="4">IRE (Iron responsive element)</fullName>
    </recommendedName>
</protein>
<accession>A0A5C5XJR0</accession>
<gene>
    <name evidence="2" type="ORF">Pan54_33640</name>
</gene>
<keyword evidence="1" id="KW-1133">Transmembrane helix</keyword>
<reference evidence="2 3" key="1">
    <citation type="submission" date="2019-02" db="EMBL/GenBank/DDBJ databases">
        <title>Deep-cultivation of Planctomycetes and their phenomic and genomic characterization uncovers novel biology.</title>
        <authorList>
            <person name="Wiegand S."/>
            <person name="Jogler M."/>
            <person name="Boedeker C."/>
            <person name="Pinto D."/>
            <person name="Vollmers J."/>
            <person name="Rivas-Marin E."/>
            <person name="Kohn T."/>
            <person name="Peeters S.H."/>
            <person name="Heuer A."/>
            <person name="Rast P."/>
            <person name="Oberbeckmann S."/>
            <person name="Bunk B."/>
            <person name="Jeske O."/>
            <person name="Meyerdierks A."/>
            <person name="Storesund J.E."/>
            <person name="Kallscheuer N."/>
            <person name="Luecker S."/>
            <person name="Lage O.M."/>
            <person name="Pohl T."/>
            <person name="Merkel B.J."/>
            <person name="Hornburger P."/>
            <person name="Mueller R.-W."/>
            <person name="Bruemmer F."/>
            <person name="Labrenz M."/>
            <person name="Spormann A.M."/>
            <person name="Op Den Camp H."/>
            <person name="Overmann J."/>
            <person name="Amann R."/>
            <person name="Jetten M.S.M."/>
            <person name="Mascher T."/>
            <person name="Medema M.H."/>
            <person name="Devos D.P."/>
            <person name="Kaster A.-K."/>
            <person name="Ovreas L."/>
            <person name="Rohde M."/>
            <person name="Galperin M.Y."/>
            <person name="Jogler C."/>
        </authorList>
    </citation>
    <scope>NUCLEOTIDE SEQUENCE [LARGE SCALE GENOMIC DNA]</scope>
    <source>
        <strain evidence="2 3">Pan54</strain>
    </source>
</reference>
<feature type="transmembrane region" description="Helical" evidence="1">
    <location>
        <begin position="12"/>
        <end position="29"/>
    </location>
</feature>
<dbReference type="Proteomes" id="UP000316095">
    <property type="component" value="Unassembled WGS sequence"/>
</dbReference>
<keyword evidence="3" id="KW-1185">Reference proteome</keyword>
<dbReference type="EMBL" id="SJPG01000001">
    <property type="protein sequence ID" value="TWT62621.1"/>
    <property type="molecule type" value="Genomic_DNA"/>
</dbReference>
<evidence type="ECO:0000313" key="3">
    <source>
        <dbReference type="Proteomes" id="UP000316095"/>
    </source>
</evidence>
<dbReference type="RefSeq" id="WP_146504453.1">
    <property type="nucleotide sequence ID" value="NZ_SJPG01000001.1"/>
</dbReference>
<dbReference type="OrthoDB" id="239224at2"/>
<name>A0A5C5XJR0_9PLAN</name>
<proteinExistence type="predicted"/>
<sequence length="446" mass="51534">MNRISSQQRKLVYLIIIVLLLAPIVYFGAPGNGKDENSGGKLAQLRSKYDLGETSLGNVDPASATMNLVLLGLRGIASNMLWSQAVEQKSQKDWAGLRATVDSIVLLQPHFKQVWEFQGWNLAYNVSAEWDGVADRYEWVKEGAKFMMRGSDRNYKYPELYWESGRILGQKIGRADEKLFFRRYFLDDPNREGGGPDPEVNPDGKDNYLAAKDWFEKANEVELQPGVSQSRLARVLFRSYPVRSQIDYANTFQEEGKFDEIERIREAWEVASTELREDWGSERFMTPAGAIVLEANDEILEAIIHEEGDQVSLEQKHEWVNRRQNMSNYRYWRLLCRVESEAETIEAHRNLFLGKRAFIDRQDTYEAERLLTQGMTTMEKILGEWPELKQEDNFREECLKSVVIWRGCKQAQGEEIPADFPLKSLWDSYPGEAQEYSDLFRSLYGG</sequence>
<organism evidence="2 3">
    <name type="scientific">Rubinisphaera italica</name>
    <dbReference type="NCBI Taxonomy" id="2527969"/>
    <lineage>
        <taxon>Bacteria</taxon>
        <taxon>Pseudomonadati</taxon>
        <taxon>Planctomycetota</taxon>
        <taxon>Planctomycetia</taxon>
        <taxon>Planctomycetales</taxon>
        <taxon>Planctomycetaceae</taxon>
        <taxon>Rubinisphaera</taxon>
    </lineage>
</organism>
<dbReference type="AlphaFoldDB" id="A0A5C5XJR0"/>
<keyword evidence="1" id="KW-0812">Transmembrane</keyword>